<evidence type="ECO:0000256" key="4">
    <source>
        <dbReference type="ARBA" id="ARBA00022692"/>
    </source>
</evidence>
<organism evidence="12 13">
    <name type="scientific">Caenorhabditis angaria</name>
    <dbReference type="NCBI Taxonomy" id="860376"/>
    <lineage>
        <taxon>Eukaryota</taxon>
        <taxon>Metazoa</taxon>
        <taxon>Ecdysozoa</taxon>
        <taxon>Nematoda</taxon>
        <taxon>Chromadorea</taxon>
        <taxon>Rhabditida</taxon>
        <taxon>Rhabditina</taxon>
        <taxon>Rhabditomorpha</taxon>
        <taxon>Rhabditoidea</taxon>
        <taxon>Rhabditidae</taxon>
        <taxon>Peloderinae</taxon>
        <taxon>Caenorhabditis</taxon>
    </lineage>
</organism>
<keyword evidence="13" id="KW-1185">Reference proteome</keyword>
<proteinExistence type="predicted"/>
<evidence type="ECO:0000313" key="13">
    <source>
        <dbReference type="Proteomes" id="UP001152747"/>
    </source>
</evidence>
<dbReference type="GO" id="GO:0005886">
    <property type="term" value="C:plasma membrane"/>
    <property type="evidence" value="ECO:0007669"/>
    <property type="project" value="UniProtKB-SubCell"/>
</dbReference>
<evidence type="ECO:0000256" key="6">
    <source>
        <dbReference type="ARBA" id="ARBA00022989"/>
    </source>
</evidence>
<dbReference type="SMART" id="SM00241">
    <property type="entry name" value="ZP"/>
    <property type="match status" value="1"/>
</dbReference>
<reference evidence="12" key="1">
    <citation type="submission" date="2022-11" db="EMBL/GenBank/DDBJ databases">
        <authorList>
            <person name="Kikuchi T."/>
        </authorList>
    </citation>
    <scope>NUCLEOTIDE SEQUENCE</scope>
    <source>
        <strain evidence="12">PS1010</strain>
    </source>
</reference>
<dbReference type="PANTHER" id="PTHR22907">
    <property type="entry name" value="GH04558P"/>
    <property type="match status" value="1"/>
</dbReference>
<keyword evidence="7 9" id="KW-0472">Membrane</keyword>
<feature type="transmembrane region" description="Helical" evidence="9">
    <location>
        <begin position="437"/>
        <end position="461"/>
    </location>
</feature>
<gene>
    <name evidence="12" type="ORF">CAMP_LOCUS4030</name>
</gene>
<keyword evidence="2" id="KW-0193">Cuticle</keyword>
<evidence type="ECO:0000256" key="10">
    <source>
        <dbReference type="SAM" id="SignalP"/>
    </source>
</evidence>
<dbReference type="InterPro" id="IPR001507">
    <property type="entry name" value="ZP_dom"/>
</dbReference>
<dbReference type="InterPro" id="IPR051962">
    <property type="entry name" value="Cuticlin"/>
</dbReference>
<sequence>MKYFLVILAVLARYNVKAIIEFDNSIPDQPQIHCSNGELHLNVTTEKGTAPSHVFVKGHFKKEGCSFSNSPNATFEFNKCDVSRQREVSPKGMAYTLTVVVQLHPLFTTKVDRAYRVRCFYKETEKAVGAEVSVSDPTPTLLAKESDQPTCLYTIHKGSPNGPLAKFAQVGDVLYHVWECPSDTYEMFVHDCYVVDGEASNNRKVIDTQGCSEDVYIMPHIIYNDNRTKAFVNSNAFNFPDQNSVRFNCQIQICPSISGDCYKPNCNAAPSSPVEDAEPLGNELARDELITQTTSTTPSSTTSTTTQATSTTTQRMVIDPTTTVTLPTDFPTPDPVFRLLKNIKNLNLTGNNVDDFADEGSGLEISSTDETRTTSKREIRRRDAIDVDISSPELMIVDKEFASELPSPQEQQGLILPQAASSSTFSESSRSVCLPFFMIWILGGVIIFAISLTFSALIYSFRKNPRFQVLA</sequence>
<dbReference type="AlphaFoldDB" id="A0A9P1IAR0"/>
<dbReference type="InterPro" id="IPR056953">
    <property type="entry name" value="CUT_N"/>
</dbReference>
<evidence type="ECO:0000313" key="12">
    <source>
        <dbReference type="EMBL" id="CAI5441393.1"/>
    </source>
</evidence>
<evidence type="ECO:0000256" key="8">
    <source>
        <dbReference type="SAM" id="MobiDB-lite"/>
    </source>
</evidence>
<dbReference type="InterPro" id="IPR057475">
    <property type="entry name" value="CUT_C"/>
</dbReference>
<evidence type="ECO:0000256" key="7">
    <source>
        <dbReference type="ARBA" id="ARBA00023136"/>
    </source>
</evidence>
<keyword evidence="5 10" id="KW-0732">Signal</keyword>
<feature type="chain" id="PRO_5040437639" description="ZP domain-containing protein" evidence="10">
    <location>
        <begin position="19"/>
        <end position="471"/>
    </location>
</feature>
<comment type="subcellular location">
    <subcellularLocation>
        <location evidence="1">Cell membrane</location>
        <topology evidence="1">Single-pass type I membrane protein</topology>
    </subcellularLocation>
</comment>
<dbReference type="PANTHER" id="PTHR22907:SF23">
    <property type="entry name" value="ZP DOMAIN-CONTAINING PROTEIN"/>
    <property type="match status" value="1"/>
</dbReference>
<evidence type="ECO:0000256" key="5">
    <source>
        <dbReference type="ARBA" id="ARBA00022729"/>
    </source>
</evidence>
<evidence type="ECO:0000256" key="2">
    <source>
        <dbReference type="ARBA" id="ARBA00022460"/>
    </source>
</evidence>
<keyword evidence="6 9" id="KW-1133">Transmembrane helix</keyword>
<evidence type="ECO:0000256" key="9">
    <source>
        <dbReference type="SAM" id="Phobius"/>
    </source>
</evidence>
<dbReference type="Pfam" id="PF25057">
    <property type="entry name" value="CUT_N"/>
    <property type="match status" value="1"/>
</dbReference>
<accession>A0A9P1IAR0</accession>
<protein>
    <recommendedName>
        <fullName evidence="11">ZP domain-containing protein</fullName>
    </recommendedName>
</protein>
<name>A0A9P1IAR0_9PELO</name>
<keyword evidence="3" id="KW-1003">Cell membrane</keyword>
<evidence type="ECO:0000256" key="1">
    <source>
        <dbReference type="ARBA" id="ARBA00004251"/>
    </source>
</evidence>
<evidence type="ECO:0000259" key="11">
    <source>
        <dbReference type="PROSITE" id="PS51034"/>
    </source>
</evidence>
<evidence type="ECO:0000256" key="3">
    <source>
        <dbReference type="ARBA" id="ARBA00022475"/>
    </source>
</evidence>
<dbReference type="GO" id="GO:0042302">
    <property type="term" value="F:structural constituent of cuticle"/>
    <property type="evidence" value="ECO:0007669"/>
    <property type="project" value="UniProtKB-KW"/>
</dbReference>
<feature type="signal peptide" evidence="10">
    <location>
        <begin position="1"/>
        <end position="18"/>
    </location>
</feature>
<keyword evidence="4 9" id="KW-0812">Transmembrane</keyword>
<dbReference type="Pfam" id="PF25301">
    <property type="entry name" value="CUT_C"/>
    <property type="match status" value="1"/>
</dbReference>
<dbReference type="EMBL" id="CANHGI010000002">
    <property type="protein sequence ID" value="CAI5441393.1"/>
    <property type="molecule type" value="Genomic_DNA"/>
</dbReference>
<dbReference type="OrthoDB" id="6139674at2759"/>
<dbReference type="Proteomes" id="UP001152747">
    <property type="component" value="Unassembled WGS sequence"/>
</dbReference>
<dbReference type="PROSITE" id="PS51034">
    <property type="entry name" value="ZP_2"/>
    <property type="match status" value="1"/>
</dbReference>
<comment type="caution">
    <text evidence="12">The sequence shown here is derived from an EMBL/GenBank/DDBJ whole genome shotgun (WGS) entry which is preliminary data.</text>
</comment>
<feature type="domain" description="ZP" evidence="11">
    <location>
        <begin position="33"/>
        <end position="273"/>
    </location>
</feature>
<feature type="region of interest" description="Disordered" evidence="8">
    <location>
        <begin position="291"/>
        <end position="311"/>
    </location>
</feature>